<evidence type="ECO:0000259" key="5">
    <source>
        <dbReference type="PROSITE" id="PS50132"/>
    </source>
</evidence>
<dbReference type="STRING" id="1182544.W9WIJ1"/>
<keyword evidence="3" id="KW-0157">Chromophore</keyword>
<dbReference type="eggNOG" id="KOG0498">
    <property type="taxonomic scope" value="Eukaryota"/>
</dbReference>
<sequence length="635" mass="70193">MEPPVVRFSPRSRLTRDYTLDDHIPSNRVSGGPMGLDPDFSLPLQRPGLEPRSDTIKSTDSRNSGKHEHGTRTPTGRESAESRDLESSGHNGDKENREQLRKLDFNLEAIEEKSTYEPSVSETVSRASQNTSLTTTSANNRLPDFFAPDVFQVVLHNPTTAHQLLKFSRSRLCGENMEFLDKVDKYNSLLNEVAKAMFEIHRDYISVNADNQINIPESLLIKVNRDLKAALASTLPKLETVFVDSQNEIERLVAMDIYPRFVRHQMTMSAAKALSGNRAKYAGLGDCFVLTDPAKADNPIVYASDGFVKVTGYTRKEIIPRNCRFLQCRNTDTSAIKRLREAIHARQESVELLLNQKKSGEPFWNLLYTTPLFDAAGNVVFFLGGQINCSTTIHSASDVLRVLAQTNDTDEDAANGIISAGASKSSSSLKNRLRNPFRSRAAVEPYQSPGMEDGLLNKIEKMNLRKQMDTFYTAYSKYLVINYTTFYISFHSSGIASMLYPAKPNPYQTRNNTNSPTPNVNTLSKPQPHPLSPSNSYSGPGGGARSGPGSSIADQIIGTDIFRFLASHSAGSKLSSDFKARVRAALKHGNAVSLDVTLCTRRYMGFEKFVSHWTPLKGEKGEVGFVVVALGGGGE</sequence>
<feature type="compositionally biased region" description="Basic and acidic residues" evidence="4">
    <location>
        <begin position="49"/>
        <end position="71"/>
    </location>
</feature>
<dbReference type="Pfam" id="PF13426">
    <property type="entry name" value="PAS_9"/>
    <property type="match status" value="1"/>
</dbReference>
<feature type="compositionally biased region" description="Basic and acidic residues" evidence="4">
    <location>
        <begin position="78"/>
        <end position="99"/>
    </location>
</feature>
<keyword evidence="1" id="KW-0285">Flavoprotein</keyword>
<dbReference type="AlphaFoldDB" id="W9WIJ1"/>
<dbReference type="CDD" id="cd00130">
    <property type="entry name" value="PAS"/>
    <property type="match status" value="1"/>
</dbReference>
<dbReference type="InterPro" id="IPR000014">
    <property type="entry name" value="PAS"/>
</dbReference>
<dbReference type="SUPFAM" id="SSF48097">
    <property type="entry name" value="Regulator of G-protein signaling, RGS"/>
    <property type="match status" value="1"/>
</dbReference>
<keyword evidence="2" id="KW-0288">FMN</keyword>
<dbReference type="Gene3D" id="3.30.450.20">
    <property type="entry name" value="PAS domain"/>
    <property type="match status" value="1"/>
</dbReference>
<dbReference type="GO" id="GO:0005634">
    <property type="term" value="C:nucleus"/>
    <property type="evidence" value="ECO:0007669"/>
    <property type="project" value="TreeGrafter"/>
</dbReference>
<dbReference type="HOGENOM" id="CLU_016398_1_0_1"/>
<evidence type="ECO:0000256" key="2">
    <source>
        <dbReference type="ARBA" id="ARBA00022643"/>
    </source>
</evidence>
<dbReference type="SMART" id="SM00315">
    <property type="entry name" value="RGS"/>
    <property type="match status" value="1"/>
</dbReference>
<feature type="compositionally biased region" description="Low complexity" evidence="4">
    <location>
        <begin position="509"/>
        <end position="522"/>
    </location>
</feature>
<dbReference type="PANTHER" id="PTHR47429">
    <property type="entry name" value="PROTEIN TWIN LOV 1"/>
    <property type="match status" value="1"/>
</dbReference>
<evidence type="ECO:0000313" key="7">
    <source>
        <dbReference type="Proteomes" id="UP000019473"/>
    </source>
</evidence>
<evidence type="ECO:0000256" key="1">
    <source>
        <dbReference type="ARBA" id="ARBA00022630"/>
    </source>
</evidence>
<dbReference type="Pfam" id="PF00615">
    <property type="entry name" value="RGS"/>
    <property type="match status" value="1"/>
</dbReference>
<dbReference type="GeneID" id="19180322"/>
<dbReference type="Proteomes" id="UP000019473">
    <property type="component" value="Unassembled WGS sequence"/>
</dbReference>
<name>W9WIJ1_9EURO</name>
<gene>
    <name evidence="6" type="ORF">A1O7_05739</name>
</gene>
<feature type="domain" description="RGS" evidence="5">
    <location>
        <begin position="150"/>
        <end position="263"/>
    </location>
</feature>
<dbReference type="InterPro" id="IPR036305">
    <property type="entry name" value="RGS_sf"/>
</dbReference>
<keyword evidence="7" id="KW-1185">Reference proteome</keyword>
<dbReference type="OrthoDB" id="447251at2759"/>
<feature type="region of interest" description="Disordered" evidence="4">
    <location>
        <begin position="506"/>
        <end position="549"/>
    </location>
</feature>
<evidence type="ECO:0000256" key="4">
    <source>
        <dbReference type="SAM" id="MobiDB-lite"/>
    </source>
</evidence>
<dbReference type="InterPro" id="IPR035965">
    <property type="entry name" value="PAS-like_dom_sf"/>
</dbReference>
<dbReference type="PRINTS" id="PR01301">
    <property type="entry name" value="RGSPROTEIN"/>
</dbReference>
<dbReference type="InterPro" id="IPR016137">
    <property type="entry name" value="RGS"/>
</dbReference>
<reference evidence="6 7" key="1">
    <citation type="submission" date="2013-03" db="EMBL/GenBank/DDBJ databases">
        <title>The Genome Sequence of Cladophialophora yegresii CBS 114405.</title>
        <authorList>
            <consortium name="The Broad Institute Genomics Platform"/>
            <person name="Cuomo C."/>
            <person name="de Hoog S."/>
            <person name="Gorbushina A."/>
            <person name="Walker B."/>
            <person name="Young S.K."/>
            <person name="Zeng Q."/>
            <person name="Gargeya S."/>
            <person name="Fitzgerald M."/>
            <person name="Haas B."/>
            <person name="Abouelleil A."/>
            <person name="Allen A.W."/>
            <person name="Alvarado L."/>
            <person name="Arachchi H.M."/>
            <person name="Berlin A.M."/>
            <person name="Chapman S.B."/>
            <person name="Gainer-Dewar J."/>
            <person name="Goldberg J."/>
            <person name="Griggs A."/>
            <person name="Gujja S."/>
            <person name="Hansen M."/>
            <person name="Howarth C."/>
            <person name="Imamovic A."/>
            <person name="Ireland A."/>
            <person name="Larimer J."/>
            <person name="McCowan C."/>
            <person name="Murphy C."/>
            <person name="Pearson M."/>
            <person name="Poon T.W."/>
            <person name="Priest M."/>
            <person name="Roberts A."/>
            <person name="Saif S."/>
            <person name="Shea T."/>
            <person name="Sisk P."/>
            <person name="Sykes S."/>
            <person name="Wortman J."/>
            <person name="Nusbaum C."/>
            <person name="Birren B."/>
        </authorList>
    </citation>
    <scope>NUCLEOTIDE SEQUENCE [LARGE SCALE GENOMIC DNA]</scope>
    <source>
        <strain evidence="6 7">CBS 114405</strain>
    </source>
</reference>
<dbReference type="Gene3D" id="1.10.167.10">
    <property type="entry name" value="Regulator of G-protein Signalling 4, domain 2"/>
    <property type="match status" value="1"/>
</dbReference>
<dbReference type="SUPFAM" id="SSF55785">
    <property type="entry name" value="PYP-like sensor domain (PAS domain)"/>
    <property type="match status" value="1"/>
</dbReference>
<evidence type="ECO:0000256" key="3">
    <source>
        <dbReference type="ARBA" id="ARBA00022991"/>
    </source>
</evidence>
<dbReference type="PROSITE" id="PS50132">
    <property type="entry name" value="RGS"/>
    <property type="match status" value="1"/>
</dbReference>
<comment type="caution">
    <text evidence="6">The sequence shown here is derived from an EMBL/GenBank/DDBJ whole genome shotgun (WGS) entry which is preliminary data.</text>
</comment>
<feature type="region of interest" description="Disordered" evidence="4">
    <location>
        <begin position="1"/>
        <end position="99"/>
    </location>
</feature>
<proteinExistence type="predicted"/>
<feature type="compositionally biased region" description="Basic and acidic residues" evidence="4">
    <location>
        <begin position="14"/>
        <end position="25"/>
    </location>
</feature>
<evidence type="ECO:0000313" key="6">
    <source>
        <dbReference type="EMBL" id="EXJ58314.1"/>
    </source>
</evidence>
<protein>
    <recommendedName>
        <fullName evidence="5">RGS domain-containing protein</fullName>
    </recommendedName>
</protein>
<accession>W9WIJ1</accession>
<dbReference type="InterPro" id="IPR044926">
    <property type="entry name" value="RGS_subdomain_2"/>
</dbReference>
<dbReference type="VEuPathDB" id="FungiDB:A1O7_05739"/>
<dbReference type="PANTHER" id="PTHR47429:SF2">
    <property type="entry name" value="PROTEIN TWIN LOV 1"/>
    <property type="match status" value="1"/>
</dbReference>
<dbReference type="EMBL" id="AMGW01000004">
    <property type="protein sequence ID" value="EXJ58314.1"/>
    <property type="molecule type" value="Genomic_DNA"/>
</dbReference>
<dbReference type="NCBIfam" id="TIGR00229">
    <property type="entry name" value="sensory_box"/>
    <property type="match status" value="1"/>
</dbReference>
<dbReference type="RefSeq" id="XP_007757937.1">
    <property type="nucleotide sequence ID" value="XM_007759747.1"/>
</dbReference>
<organism evidence="6 7">
    <name type="scientific">Cladophialophora yegresii CBS 114405</name>
    <dbReference type="NCBI Taxonomy" id="1182544"/>
    <lineage>
        <taxon>Eukaryota</taxon>
        <taxon>Fungi</taxon>
        <taxon>Dikarya</taxon>
        <taxon>Ascomycota</taxon>
        <taxon>Pezizomycotina</taxon>
        <taxon>Eurotiomycetes</taxon>
        <taxon>Chaetothyriomycetidae</taxon>
        <taxon>Chaetothyriales</taxon>
        <taxon>Herpotrichiellaceae</taxon>
        <taxon>Cladophialophora</taxon>
    </lineage>
</organism>